<name>A0A1Y3XXI8_9ACTN</name>
<gene>
    <name evidence="1" type="ORF">B5G02_03415</name>
</gene>
<protein>
    <submittedName>
        <fullName evidence="1">DUF4869 domain-containing protein</fullName>
    </submittedName>
</protein>
<dbReference type="OrthoDB" id="3183892at2"/>
<dbReference type="Proteomes" id="UP000195781">
    <property type="component" value="Unassembled WGS sequence"/>
</dbReference>
<evidence type="ECO:0000313" key="2">
    <source>
        <dbReference type="Proteomes" id="UP000195781"/>
    </source>
</evidence>
<reference evidence="2" key="1">
    <citation type="submission" date="2017-04" db="EMBL/GenBank/DDBJ databases">
        <title>Function of individual gut microbiota members based on whole genome sequencing of pure cultures obtained from chicken caecum.</title>
        <authorList>
            <person name="Medvecky M."/>
            <person name="Cejkova D."/>
            <person name="Polansky O."/>
            <person name="Karasova D."/>
            <person name="Kubasova T."/>
            <person name="Cizek A."/>
            <person name="Rychlik I."/>
        </authorList>
    </citation>
    <scope>NUCLEOTIDE SEQUENCE [LARGE SCALE GENOMIC DNA]</scope>
    <source>
        <strain evidence="2">An5</strain>
    </source>
</reference>
<sequence>MLNVYFGDMPGAIYNTAVYFKNTYRDEWITDDFGRSVIRDIDSSEVLSAQVIESPVLGSITPLMLSGGVKTLLLVKHMRSQVFNASTCGDNCARWLLNIAQDRKVTVNLYHVMDFGEEEFKIRVLNSGKTVHTMTELIQESAEYL</sequence>
<dbReference type="InterPro" id="IPR032360">
    <property type="entry name" value="DUF4869"/>
</dbReference>
<comment type="caution">
    <text evidence="1">The sequence shown here is derived from an EMBL/GenBank/DDBJ whole genome shotgun (WGS) entry which is preliminary data.</text>
</comment>
<dbReference type="EMBL" id="NFIE01000006">
    <property type="protein sequence ID" value="OUN89038.1"/>
    <property type="molecule type" value="Genomic_DNA"/>
</dbReference>
<evidence type="ECO:0000313" key="1">
    <source>
        <dbReference type="EMBL" id="OUN89038.1"/>
    </source>
</evidence>
<keyword evidence="2" id="KW-1185">Reference proteome</keyword>
<organism evidence="1 2">
    <name type="scientific">[Collinsella] massiliensis</name>
    <dbReference type="NCBI Taxonomy" id="1232426"/>
    <lineage>
        <taxon>Bacteria</taxon>
        <taxon>Bacillati</taxon>
        <taxon>Actinomycetota</taxon>
        <taxon>Coriobacteriia</taxon>
        <taxon>Coriobacteriales</taxon>
        <taxon>Coriobacteriaceae</taxon>
        <taxon>Enorma</taxon>
    </lineage>
</organism>
<proteinExistence type="predicted"/>
<dbReference type="AlphaFoldDB" id="A0A1Y3XXI8"/>
<dbReference type="RefSeq" id="WP_094335200.1">
    <property type="nucleotide sequence ID" value="NZ_NFIE01000006.1"/>
</dbReference>
<dbReference type="Pfam" id="PF16163">
    <property type="entry name" value="DUF4869"/>
    <property type="match status" value="1"/>
</dbReference>
<accession>A0A1Y3XXI8</accession>